<sequence length="509" mass="59242">MTDIKNQIYEYLFNGDIKNLTLYLFNNPGQYKLNFTNQESHNIIISSCDTDNLSIFKLLLNISTSINLKKDNNFIFRYACEKGAYNISKYIYNLGRTNFSYNHYEAFYKACYSSNAQLVSWLYTAYLPKQINFHHNKDELFKNCCKQNLIDVVILLTTYTTFNLDIDPSFNDKCTTEEPFYYFCRYGYLDLAKACYTINKYDIAANNNEAICLACQEGHLDMVKWLYQVGADITYPNNWCLGICITKEYLDILKWIESLSIIDINTNDYYYFKLSCSLGKLKAAQWFYSLASSNIHDHFGYVFIYSCAENNIDIAQWLYSLDTIDIHAENDRLFKYICQVGILDIAKWLYSLGSIDIHSDDDISFRLACMMNNIDLVKWLYSLGNINIRANKNEAFVRACDYQDVELAIWLLSKNPNEYKISIEDGKITAWTIIKEIVYGGTKQLDIIEECPICLTNKSDLLTSCNHQFCKKCIKIFLDKQTASVSDLNCPYCRQSNLTFYELKKLNGD</sequence>
<evidence type="ECO:0000259" key="6">
    <source>
        <dbReference type="PROSITE" id="PS50089"/>
    </source>
</evidence>
<evidence type="ECO:0000313" key="7">
    <source>
        <dbReference type="EMBL" id="QHT96244.1"/>
    </source>
</evidence>
<dbReference type="SMART" id="SM00184">
    <property type="entry name" value="RING"/>
    <property type="match status" value="1"/>
</dbReference>
<dbReference type="Gene3D" id="1.25.40.20">
    <property type="entry name" value="Ankyrin repeat-containing domain"/>
    <property type="match status" value="2"/>
</dbReference>
<dbReference type="PROSITE" id="PS00518">
    <property type="entry name" value="ZF_RING_1"/>
    <property type="match status" value="1"/>
</dbReference>
<dbReference type="SMART" id="SM00248">
    <property type="entry name" value="ANK"/>
    <property type="match status" value="8"/>
</dbReference>
<dbReference type="Gene3D" id="3.30.40.10">
    <property type="entry name" value="Zinc/RING finger domain, C3HC4 (zinc finger)"/>
    <property type="match status" value="1"/>
</dbReference>
<evidence type="ECO:0000256" key="1">
    <source>
        <dbReference type="ARBA" id="ARBA00022723"/>
    </source>
</evidence>
<keyword evidence="2" id="KW-0677">Repeat</keyword>
<accession>A0A6C0ISM2</accession>
<feature type="domain" description="RING-type" evidence="6">
    <location>
        <begin position="451"/>
        <end position="494"/>
    </location>
</feature>
<dbReference type="SUPFAM" id="SSF48403">
    <property type="entry name" value="Ankyrin repeat"/>
    <property type="match status" value="2"/>
</dbReference>
<evidence type="ECO:0000256" key="5">
    <source>
        <dbReference type="ARBA" id="ARBA00023043"/>
    </source>
</evidence>
<dbReference type="InterPro" id="IPR013083">
    <property type="entry name" value="Znf_RING/FYVE/PHD"/>
</dbReference>
<keyword evidence="4" id="KW-0862">Zinc</keyword>
<proteinExistence type="predicted"/>
<dbReference type="PROSITE" id="PS50088">
    <property type="entry name" value="ANK_REPEAT"/>
    <property type="match status" value="1"/>
</dbReference>
<dbReference type="InterPro" id="IPR036770">
    <property type="entry name" value="Ankyrin_rpt-contain_sf"/>
</dbReference>
<dbReference type="Pfam" id="PF13639">
    <property type="entry name" value="zf-RING_2"/>
    <property type="match status" value="1"/>
</dbReference>
<evidence type="ECO:0000256" key="2">
    <source>
        <dbReference type="ARBA" id="ARBA00022737"/>
    </source>
</evidence>
<dbReference type="PROSITE" id="PS50089">
    <property type="entry name" value="ZF_RING_2"/>
    <property type="match status" value="1"/>
</dbReference>
<keyword evidence="1" id="KW-0479">Metal-binding</keyword>
<dbReference type="EMBL" id="MN740254">
    <property type="protein sequence ID" value="QHT96244.1"/>
    <property type="molecule type" value="Genomic_DNA"/>
</dbReference>
<reference evidence="7" key="1">
    <citation type="journal article" date="2020" name="Nature">
        <title>Giant virus diversity and host interactions through global metagenomics.</title>
        <authorList>
            <person name="Schulz F."/>
            <person name="Roux S."/>
            <person name="Paez-Espino D."/>
            <person name="Jungbluth S."/>
            <person name="Walsh D.A."/>
            <person name="Denef V.J."/>
            <person name="McMahon K.D."/>
            <person name="Konstantinidis K.T."/>
            <person name="Eloe-Fadrosh E.A."/>
            <person name="Kyrpides N.C."/>
            <person name="Woyke T."/>
        </authorList>
    </citation>
    <scope>NUCLEOTIDE SEQUENCE</scope>
    <source>
        <strain evidence="7">GVMAG-M-3300024302-11</strain>
    </source>
</reference>
<dbReference type="PANTHER" id="PTHR24198:SF165">
    <property type="entry name" value="ANKYRIN REPEAT-CONTAINING PROTEIN-RELATED"/>
    <property type="match status" value="1"/>
</dbReference>
<dbReference type="SUPFAM" id="SSF57850">
    <property type="entry name" value="RING/U-box"/>
    <property type="match status" value="1"/>
</dbReference>
<dbReference type="InterPro" id="IPR002110">
    <property type="entry name" value="Ankyrin_rpt"/>
</dbReference>
<organism evidence="7">
    <name type="scientific">viral metagenome</name>
    <dbReference type="NCBI Taxonomy" id="1070528"/>
    <lineage>
        <taxon>unclassified sequences</taxon>
        <taxon>metagenomes</taxon>
        <taxon>organismal metagenomes</taxon>
    </lineage>
</organism>
<dbReference type="PANTHER" id="PTHR24198">
    <property type="entry name" value="ANKYRIN REPEAT AND PROTEIN KINASE DOMAIN-CONTAINING PROTEIN"/>
    <property type="match status" value="1"/>
</dbReference>
<dbReference type="AlphaFoldDB" id="A0A6C0ISM2"/>
<dbReference type="Pfam" id="PF12796">
    <property type="entry name" value="Ank_2"/>
    <property type="match status" value="1"/>
</dbReference>
<dbReference type="InterPro" id="IPR001841">
    <property type="entry name" value="Znf_RING"/>
</dbReference>
<name>A0A6C0ISM2_9ZZZZ</name>
<keyword evidence="3" id="KW-0863">Zinc-finger</keyword>
<dbReference type="GO" id="GO:0008270">
    <property type="term" value="F:zinc ion binding"/>
    <property type="evidence" value="ECO:0007669"/>
    <property type="project" value="UniProtKB-KW"/>
</dbReference>
<keyword evidence="5" id="KW-0040">ANK repeat</keyword>
<evidence type="ECO:0000256" key="3">
    <source>
        <dbReference type="ARBA" id="ARBA00022771"/>
    </source>
</evidence>
<protein>
    <recommendedName>
        <fullName evidence="6">RING-type domain-containing protein</fullName>
    </recommendedName>
</protein>
<dbReference type="InterPro" id="IPR017907">
    <property type="entry name" value="Znf_RING_CS"/>
</dbReference>
<evidence type="ECO:0000256" key="4">
    <source>
        <dbReference type="ARBA" id="ARBA00022833"/>
    </source>
</evidence>